<name>A0ABN2XU76_9ACTN</name>
<comment type="similarity">
    <text evidence="5">Belongs to the class I-like SAM-binding methyltransferase superfamily. rRNA adenine N(6)-methyltransferase family.</text>
</comment>
<dbReference type="PANTHER" id="PTHR11727">
    <property type="entry name" value="DIMETHYLADENOSINE TRANSFERASE"/>
    <property type="match status" value="1"/>
</dbReference>
<evidence type="ECO:0000256" key="2">
    <source>
        <dbReference type="ARBA" id="ARBA00022679"/>
    </source>
</evidence>
<dbReference type="CDD" id="cd02440">
    <property type="entry name" value="AdoMet_MTases"/>
    <property type="match status" value="1"/>
</dbReference>
<dbReference type="PROSITE" id="PS01131">
    <property type="entry name" value="RRNA_A_DIMETH"/>
    <property type="match status" value="1"/>
</dbReference>
<evidence type="ECO:0000313" key="9">
    <source>
        <dbReference type="Proteomes" id="UP001500443"/>
    </source>
</evidence>
<protein>
    <submittedName>
        <fullName evidence="8">23S rRNA (Adenine(2058)-N(6))-methyltransferase Erm(O)</fullName>
    </submittedName>
</protein>
<feature type="region of interest" description="Disordered" evidence="6">
    <location>
        <begin position="1"/>
        <end position="60"/>
    </location>
</feature>
<dbReference type="Gene3D" id="1.10.8.100">
    <property type="entry name" value="Ribosomal RNA adenine dimethylase-like, domain 2"/>
    <property type="match status" value="1"/>
</dbReference>
<feature type="binding site" evidence="5">
    <location>
        <position position="111"/>
    </location>
    <ligand>
        <name>S-adenosyl-L-methionine</name>
        <dbReference type="ChEBI" id="CHEBI:59789"/>
    </ligand>
</feature>
<dbReference type="Gene3D" id="3.40.50.150">
    <property type="entry name" value="Vaccinia Virus protein VP39"/>
    <property type="match status" value="1"/>
</dbReference>
<keyword evidence="3 5" id="KW-0949">S-adenosyl-L-methionine</keyword>
<feature type="domain" description="Ribosomal RNA adenine methylase transferase N-terminal" evidence="7">
    <location>
        <begin position="66"/>
        <end position="234"/>
    </location>
</feature>
<dbReference type="NCBIfam" id="NF000499">
    <property type="entry name" value="Erm23S_rRNA_broad"/>
    <property type="match status" value="1"/>
</dbReference>
<dbReference type="InterPro" id="IPR023165">
    <property type="entry name" value="rRNA_Ade_diMease-like_C"/>
</dbReference>
<keyword evidence="9" id="KW-1185">Reference proteome</keyword>
<dbReference type="SUPFAM" id="SSF53335">
    <property type="entry name" value="S-adenosyl-L-methionine-dependent methyltransferases"/>
    <property type="match status" value="1"/>
</dbReference>
<keyword evidence="2 5" id="KW-0808">Transferase</keyword>
<evidence type="ECO:0000256" key="3">
    <source>
        <dbReference type="ARBA" id="ARBA00022691"/>
    </source>
</evidence>
<dbReference type="PANTHER" id="PTHR11727:SF7">
    <property type="entry name" value="DIMETHYLADENOSINE TRANSFERASE-RELATED"/>
    <property type="match status" value="1"/>
</dbReference>
<keyword evidence="4 5" id="KW-0694">RNA-binding</keyword>
<feature type="binding site" evidence="5">
    <location>
        <position position="152"/>
    </location>
    <ligand>
        <name>S-adenosyl-L-methionine</name>
        <dbReference type="ChEBI" id="CHEBI:59789"/>
    </ligand>
</feature>
<comment type="caution">
    <text evidence="8">The sequence shown here is derived from an EMBL/GenBank/DDBJ whole genome shotgun (WGS) entry which is preliminary data.</text>
</comment>
<feature type="binding site" evidence="5">
    <location>
        <position position="90"/>
    </location>
    <ligand>
        <name>S-adenosyl-L-methionine</name>
        <dbReference type="ChEBI" id="CHEBI:59789"/>
    </ligand>
</feature>
<accession>A0ABN2XU76</accession>
<dbReference type="Pfam" id="PF00398">
    <property type="entry name" value="RrnaAD"/>
    <property type="match status" value="1"/>
</dbReference>
<dbReference type="SMART" id="SM00650">
    <property type="entry name" value="rADc"/>
    <property type="match status" value="1"/>
</dbReference>
<feature type="compositionally biased region" description="Basic and acidic residues" evidence="6">
    <location>
        <begin position="10"/>
        <end position="25"/>
    </location>
</feature>
<dbReference type="NCBIfam" id="NF000337">
    <property type="entry name" value="erm_SHROVE"/>
    <property type="match status" value="1"/>
</dbReference>
<evidence type="ECO:0000256" key="4">
    <source>
        <dbReference type="ARBA" id="ARBA00022884"/>
    </source>
</evidence>
<evidence type="ECO:0000256" key="5">
    <source>
        <dbReference type="PROSITE-ProRule" id="PRU01026"/>
    </source>
</evidence>
<gene>
    <name evidence="8" type="primary">erm(O)</name>
    <name evidence="8" type="ORF">GCM10009802_18230</name>
</gene>
<dbReference type="InterPro" id="IPR001737">
    <property type="entry name" value="KsgA/Erm"/>
</dbReference>
<dbReference type="InterPro" id="IPR020598">
    <property type="entry name" value="rRNA_Ade_methylase_Trfase_N"/>
</dbReference>
<dbReference type="InterPro" id="IPR020596">
    <property type="entry name" value="rRNA_Ade_Mease_Trfase_CS"/>
</dbReference>
<evidence type="ECO:0000256" key="6">
    <source>
        <dbReference type="SAM" id="MobiDB-lite"/>
    </source>
</evidence>
<evidence type="ECO:0000313" key="8">
    <source>
        <dbReference type="EMBL" id="GAA2117274.1"/>
    </source>
</evidence>
<feature type="binding site" evidence="5">
    <location>
        <position position="136"/>
    </location>
    <ligand>
        <name>S-adenosyl-L-methionine</name>
        <dbReference type="ChEBI" id="CHEBI:59789"/>
    </ligand>
</feature>
<feature type="binding site" evidence="5">
    <location>
        <position position="61"/>
    </location>
    <ligand>
        <name>S-adenosyl-L-methionine</name>
        <dbReference type="ChEBI" id="CHEBI:59789"/>
    </ligand>
</feature>
<organism evidence="8 9">
    <name type="scientific">Streptomyces synnematoformans</name>
    <dbReference type="NCBI Taxonomy" id="415721"/>
    <lineage>
        <taxon>Bacteria</taxon>
        <taxon>Bacillati</taxon>
        <taxon>Actinomycetota</taxon>
        <taxon>Actinomycetes</taxon>
        <taxon>Kitasatosporales</taxon>
        <taxon>Streptomycetaceae</taxon>
        <taxon>Streptomyces</taxon>
    </lineage>
</organism>
<dbReference type="InterPro" id="IPR029063">
    <property type="entry name" value="SAM-dependent_MTases_sf"/>
</dbReference>
<dbReference type="EMBL" id="BAAAPF010000036">
    <property type="protein sequence ID" value="GAA2117274.1"/>
    <property type="molecule type" value="Genomic_DNA"/>
</dbReference>
<reference evidence="8 9" key="1">
    <citation type="journal article" date="2019" name="Int. J. Syst. Evol. Microbiol.">
        <title>The Global Catalogue of Microorganisms (GCM) 10K type strain sequencing project: providing services to taxonomists for standard genome sequencing and annotation.</title>
        <authorList>
            <consortium name="The Broad Institute Genomics Platform"/>
            <consortium name="The Broad Institute Genome Sequencing Center for Infectious Disease"/>
            <person name="Wu L."/>
            <person name="Ma J."/>
        </authorList>
    </citation>
    <scope>NUCLEOTIDE SEQUENCE [LARGE SCALE GENOMIC DNA]</scope>
    <source>
        <strain evidence="8 9">JCM 15481</strain>
    </source>
</reference>
<proteinExistence type="inferred from homology"/>
<feature type="binding site" evidence="5">
    <location>
        <position position="59"/>
    </location>
    <ligand>
        <name>S-adenosyl-L-methionine</name>
        <dbReference type="ChEBI" id="CHEBI:59789"/>
    </ligand>
</feature>
<evidence type="ECO:0000259" key="7">
    <source>
        <dbReference type="SMART" id="SM00650"/>
    </source>
</evidence>
<dbReference type="Proteomes" id="UP001500443">
    <property type="component" value="Unassembled WGS sequence"/>
</dbReference>
<keyword evidence="1 5" id="KW-0489">Methyltransferase</keyword>
<sequence length="306" mass="33782">MARSHRRAHARADSDTNRRAGDDARTNAGGDARTNRRRGSPATGRGARPGSRSRTLSQNFLASRTVAERVARLAAPEPDGGLGGLVVEVGAGRGALTEALAPRCRELIAYEIDRRLLGGLRARFAAHPHVRVVGQDFLTARPPREPFAVVGNVPYARTSDIVDWCLRAPRLDAATFVTQLEYARKRTGDFGRWSLLTVRTWPWHEWRLCGRVPRECFRPVPQVDSAVLRIERRRRPLLPRGEEAAYRRMVEAGFGGAGGTLFASLRRAGHPPARLTAGFRAAALPRDTVVAFATPAQWLTLHKTLR</sequence>
<dbReference type="PROSITE" id="PS51689">
    <property type="entry name" value="SAM_RNA_A_N6_MT"/>
    <property type="match status" value="1"/>
</dbReference>
<evidence type="ECO:0000256" key="1">
    <source>
        <dbReference type="ARBA" id="ARBA00022603"/>
    </source>
</evidence>